<dbReference type="PROSITE" id="PS50279">
    <property type="entry name" value="BPTI_KUNITZ_2"/>
    <property type="match status" value="2"/>
</dbReference>
<evidence type="ECO:0000313" key="3">
    <source>
        <dbReference type="Proteomes" id="UP000749559"/>
    </source>
</evidence>
<dbReference type="SMART" id="SM00131">
    <property type="entry name" value="KU"/>
    <property type="match status" value="2"/>
</dbReference>
<dbReference type="PRINTS" id="PR00759">
    <property type="entry name" value="BASICPTASE"/>
</dbReference>
<organism evidence="2 3">
    <name type="scientific">Owenia fusiformis</name>
    <name type="common">Polychaete worm</name>
    <dbReference type="NCBI Taxonomy" id="6347"/>
    <lineage>
        <taxon>Eukaryota</taxon>
        <taxon>Metazoa</taxon>
        <taxon>Spiralia</taxon>
        <taxon>Lophotrochozoa</taxon>
        <taxon>Annelida</taxon>
        <taxon>Polychaeta</taxon>
        <taxon>Sedentaria</taxon>
        <taxon>Canalipalpata</taxon>
        <taxon>Sabellida</taxon>
        <taxon>Oweniida</taxon>
        <taxon>Oweniidae</taxon>
        <taxon>Owenia</taxon>
    </lineage>
</organism>
<dbReference type="AlphaFoldDB" id="A0A8J1U518"/>
<dbReference type="EMBL" id="CAIIXF020000009">
    <property type="protein sequence ID" value="CAH1795017.1"/>
    <property type="molecule type" value="Genomic_DNA"/>
</dbReference>
<proteinExistence type="predicted"/>
<evidence type="ECO:0000256" key="1">
    <source>
        <dbReference type="ARBA" id="ARBA00023157"/>
    </source>
</evidence>
<name>A0A8J1U518_OWEFU</name>
<dbReference type="InterPro" id="IPR020901">
    <property type="entry name" value="Prtase_inh_Kunz-CS"/>
</dbReference>
<dbReference type="PANTHER" id="PTHR10083:SF374">
    <property type="entry name" value="BPTI_KUNITZ INHIBITOR DOMAIN-CONTAINING PROTEIN"/>
    <property type="match status" value="1"/>
</dbReference>
<gene>
    <name evidence="2" type="ORF">OFUS_LOCUS19615</name>
</gene>
<dbReference type="OrthoDB" id="4473401at2759"/>
<dbReference type="Proteomes" id="UP000749559">
    <property type="component" value="Unassembled WGS sequence"/>
</dbReference>
<dbReference type="GO" id="GO:0004867">
    <property type="term" value="F:serine-type endopeptidase inhibitor activity"/>
    <property type="evidence" value="ECO:0007669"/>
    <property type="project" value="InterPro"/>
</dbReference>
<reference evidence="2" key="1">
    <citation type="submission" date="2022-03" db="EMBL/GenBank/DDBJ databases">
        <authorList>
            <person name="Martin C."/>
        </authorList>
    </citation>
    <scope>NUCLEOTIDE SEQUENCE</scope>
</reference>
<dbReference type="SUPFAM" id="SSF57362">
    <property type="entry name" value="BPTI-like"/>
    <property type="match status" value="2"/>
</dbReference>
<dbReference type="Pfam" id="PF00014">
    <property type="entry name" value="Kunitz_BPTI"/>
    <property type="match status" value="2"/>
</dbReference>
<dbReference type="InterPro" id="IPR036880">
    <property type="entry name" value="Kunitz_BPTI_sf"/>
</dbReference>
<dbReference type="PANTHER" id="PTHR10083">
    <property type="entry name" value="KUNITZ-TYPE PROTEASE INHIBITOR-RELATED"/>
    <property type="match status" value="1"/>
</dbReference>
<keyword evidence="3" id="KW-1185">Reference proteome</keyword>
<dbReference type="GO" id="GO:0005615">
    <property type="term" value="C:extracellular space"/>
    <property type="evidence" value="ECO:0007669"/>
    <property type="project" value="TreeGrafter"/>
</dbReference>
<protein>
    <submittedName>
        <fullName evidence="2">Uncharacterized protein</fullName>
    </submittedName>
</protein>
<keyword evidence="1" id="KW-1015">Disulfide bond</keyword>
<dbReference type="InterPro" id="IPR002223">
    <property type="entry name" value="Kunitz_BPTI"/>
</dbReference>
<sequence length="230" mass="25948">MMLFSFIVSLCYPVIVAYRTMAPVDTDDLLPNILTKTDDVDTVCGPLLDKGDQRCNGTNPSTRWYFIKAPVIRHYPEFTLVPQCRPFTYTGCGGNSNNFPSRLACQRRCAKHVCTLKPVLGSCNHTFMGDKFDTRKALREYWYFDTVELSCKRSLDNRCLLNANSFNTEDNCLKKCVNKKVCYKDGSVYAHGEGYEDGDEICTCARVGRTLKAYNSLGKIFCQNKANGSP</sequence>
<dbReference type="InterPro" id="IPR050098">
    <property type="entry name" value="TFPI/VKTCI-like"/>
</dbReference>
<dbReference type="PROSITE" id="PS00280">
    <property type="entry name" value="BPTI_KUNITZ_1"/>
    <property type="match status" value="1"/>
</dbReference>
<dbReference type="Gene3D" id="4.10.410.10">
    <property type="entry name" value="Pancreatic trypsin inhibitor Kunitz domain"/>
    <property type="match status" value="2"/>
</dbReference>
<accession>A0A8J1U518</accession>
<evidence type="ECO:0000313" key="2">
    <source>
        <dbReference type="EMBL" id="CAH1795017.1"/>
    </source>
</evidence>
<comment type="caution">
    <text evidence="2">The sequence shown here is derived from an EMBL/GenBank/DDBJ whole genome shotgun (WGS) entry which is preliminary data.</text>
</comment>